<dbReference type="Gene3D" id="1.20.1280.50">
    <property type="match status" value="1"/>
</dbReference>
<dbReference type="PROSITE" id="PS50294">
    <property type="entry name" value="WD_REPEATS_REGION"/>
    <property type="match status" value="1"/>
</dbReference>
<dbReference type="GO" id="GO:0005886">
    <property type="term" value="C:plasma membrane"/>
    <property type="evidence" value="ECO:0007669"/>
    <property type="project" value="TreeGrafter"/>
</dbReference>
<dbReference type="Proteomes" id="UP000675881">
    <property type="component" value="Chromosome 11"/>
</dbReference>
<evidence type="ECO:0000259" key="10">
    <source>
        <dbReference type="PROSITE" id="PS50035"/>
    </source>
</evidence>
<feature type="domain" description="PLD phosphodiesterase" evidence="10">
    <location>
        <begin position="262"/>
        <end position="299"/>
    </location>
</feature>
<dbReference type="InterPro" id="IPR015679">
    <property type="entry name" value="PLipase_D_fam"/>
</dbReference>
<dbReference type="PROSITE" id="PS50082">
    <property type="entry name" value="WD_REPEATS_2"/>
    <property type="match status" value="2"/>
</dbReference>
<accession>A0A7R8CG22</accession>
<dbReference type="InterPro" id="IPR036047">
    <property type="entry name" value="F-box-like_dom_sf"/>
</dbReference>
<evidence type="ECO:0000313" key="11">
    <source>
        <dbReference type="EMBL" id="CAF2811901.1"/>
    </source>
</evidence>
<evidence type="ECO:0000313" key="12">
    <source>
        <dbReference type="Proteomes" id="UP000675881"/>
    </source>
</evidence>
<evidence type="ECO:0000256" key="2">
    <source>
        <dbReference type="ARBA" id="ARBA00022574"/>
    </source>
</evidence>
<dbReference type="InterPro" id="IPR035892">
    <property type="entry name" value="C2_domain_sf"/>
</dbReference>
<dbReference type="PROSITE" id="PS00678">
    <property type="entry name" value="WD_REPEATS_1"/>
    <property type="match status" value="1"/>
</dbReference>
<evidence type="ECO:0000256" key="1">
    <source>
        <dbReference type="ARBA" id="ARBA00012027"/>
    </source>
</evidence>
<feature type="repeat" description="WD" evidence="9">
    <location>
        <begin position="936"/>
        <end position="979"/>
    </location>
</feature>
<evidence type="ECO:0000256" key="4">
    <source>
        <dbReference type="ARBA" id="ARBA00022737"/>
    </source>
</evidence>
<dbReference type="SUPFAM" id="SSF56024">
    <property type="entry name" value="Phospholipase D/nuclease"/>
    <property type="match status" value="2"/>
</dbReference>
<feature type="domain" description="PLD phosphodiesterase" evidence="10">
    <location>
        <begin position="582"/>
        <end position="609"/>
    </location>
</feature>
<keyword evidence="4" id="KW-0677">Repeat</keyword>
<dbReference type="GO" id="GO:0004630">
    <property type="term" value="F:phospholipase D activity"/>
    <property type="evidence" value="ECO:0007669"/>
    <property type="project" value="UniProtKB-EC"/>
</dbReference>
<dbReference type="Gene3D" id="2.60.40.150">
    <property type="entry name" value="C2 domain"/>
    <property type="match status" value="1"/>
</dbReference>
<dbReference type="InterPro" id="IPR001680">
    <property type="entry name" value="WD40_rpt"/>
</dbReference>
<evidence type="ECO:0000256" key="3">
    <source>
        <dbReference type="ARBA" id="ARBA00022723"/>
    </source>
</evidence>
<keyword evidence="6" id="KW-0106">Calcium</keyword>
<keyword evidence="2 9" id="KW-0853">WD repeat</keyword>
<dbReference type="Pfam" id="PF12357">
    <property type="entry name" value="PLD_C"/>
    <property type="match status" value="1"/>
</dbReference>
<feature type="repeat" description="WD" evidence="9">
    <location>
        <begin position="980"/>
        <end position="1012"/>
    </location>
</feature>
<dbReference type="InterPro" id="IPR036322">
    <property type="entry name" value="WD40_repeat_dom_sf"/>
</dbReference>
<dbReference type="SUPFAM" id="SSF50978">
    <property type="entry name" value="WD40 repeat-like"/>
    <property type="match status" value="1"/>
</dbReference>
<sequence>MRMIWRIIKSLSFMDYLPIKRMLMWNENFSILVCHHTSSLRIDLKDKEHIGAVLVASTFIRIQDLIDQGVISGWFDLMNSNNNGGSLHMSITYMPKETLNEESKGVQESYFLPRSGNRVTLYQDADTPLLPVFNGLMDCAGKQEYIPPRAWIDVYKAIRDAQKFIYITGWSVATSIKLVRDNDEIDPDGDSNVGELLKRKADEGVKVLILIWNEKLSSEENPGLMGTHDEETRLYFEDTAVKCLAVARVKFESLLASEFVSSCYTHHQKTIICDADPINDAEKRRIIAFVGGLDITDGRYDSPEFPLYNTICGPKNCDDFYNNCITGVSKELGPREPWHDCHAKVEGPGALDVMKNFEERWRRQADYHIHDLYHIEDDAIDRDTECEVPESEGGSWTVQLFRSITSDACVFDFEGQKYLHSKGGRLVENSILRNMVIQIRLAKRFLYFENQYFIGSSYAWLNDRKTLSPHVIPCEITEKIIENIREGKEFKAYILIPMFPEGIPTSDATQEILFWQYRTMQMMYRRIALAIQEDGQRKSHPTDYLNFYCLGKRESTEGFPCEFFSDPDPGTEPELVRNSMRHSIYVHSKMTIVDDDYVLVGSANINQRSLGGNRDSEIAIGAFQPDHINDDSPRGGVHKYRMALWSAHLVREVTSSFWELYTKDDPEFSDVHMLPYPISVSEEGEVEALEEPWNCFPDTTAKVLGAKTQNDVIVPLKSNDKVYIEMSTSFFDILSKLRDFGLCNIVEDILLLLRISDLLSSQLVCKSWHTYIEEGSHWRRRLKHILCDNADLMKFLKSEVGEEYQYDPQLSFSKIHTLNRSWRTAEPKEIKIFVKSFVLSILCSEDQKSLVIGLNDGEIQIRELSYSSGFKIIKNISCHTKGVKTLARWMKRYVVTGSYDGRQISSLDLNYSTLLEGRDDGVILVRTIDGKELRALRGHTQGVTGIRFLPQSEGSLAVSGSYDSYLRIWNVNHGYCLAVLVGHRDFIRSLAVNESRLVSGDFGGFVRVWDMSYIFKEINEYLSGILMKIRSGSNVEGRAPVEILAHRSFYPHRGHVTSLILEPTLLITGSRERSVACLDFLEHKKRKNILFLNMNDCPYIG</sequence>
<name>A0A7R8CG22_LEPSM</name>
<organism evidence="11 12">
    <name type="scientific">Lepeophtheirus salmonis</name>
    <name type="common">Salmon louse</name>
    <name type="synonym">Caligus salmonis</name>
    <dbReference type="NCBI Taxonomy" id="72036"/>
    <lineage>
        <taxon>Eukaryota</taxon>
        <taxon>Metazoa</taxon>
        <taxon>Ecdysozoa</taxon>
        <taxon>Arthropoda</taxon>
        <taxon>Crustacea</taxon>
        <taxon>Multicrustacea</taxon>
        <taxon>Hexanauplia</taxon>
        <taxon>Copepoda</taxon>
        <taxon>Siphonostomatoida</taxon>
        <taxon>Caligidae</taxon>
        <taxon>Lepeophtheirus</taxon>
    </lineage>
</organism>
<dbReference type="EC" id="3.1.4.4" evidence="1"/>
<keyword evidence="7" id="KW-0442">Lipid degradation</keyword>
<dbReference type="PROSITE" id="PS50035">
    <property type="entry name" value="PLD"/>
    <property type="match status" value="2"/>
</dbReference>
<evidence type="ECO:0000256" key="6">
    <source>
        <dbReference type="ARBA" id="ARBA00022837"/>
    </source>
</evidence>
<dbReference type="PANTHER" id="PTHR18896">
    <property type="entry name" value="PHOSPHOLIPASE D"/>
    <property type="match status" value="1"/>
</dbReference>
<evidence type="ECO:0000256" key="8">
    <source>
        <dbReference type="ARBA" id="ARBA00023098"/>
    </source>
</evidence>
<keyword evidence="8" id="KW-0443">Lipid metabolism</keyword>
<dbReference type="PANTHER" id="PTHR18896:SF60">
    <property type="entry name" value="PHOSPHOLIPASE D"/>
    <property type="match status" value="1"/>
</dbReference>
<evidence type="ECO:0000256" key="7">
    <source>
        <dbReference type="ARBA" id="ARBA00022963"/>
    </source>
</evidence>
<proteinExistence type="predicted"/>
<gene>
    <name evidence="11" type="ORF">LSAA_2833</name>
</gene>
<dbReference type="EMBL" id="HG994590">
    <property type="protein sequence ID" value="CAF2811901.1"/>
    <property type="molecule type" value="Genomic_DNA"/>
</dbReference>
<dbReference type="OrthoDB" id="6330677at2759"/>
<dbReference type="Gene3D" id="3.30.870.10">
    <property type="entry name" value="Endonuclease Chain A"/>
    <property type="match status" value="2"/>
</dbReference>
<dbReference type="InterPro" id="IPR019775">
    <property type="entry name" value="WD40_repeat_CS"/>
</dbReference>
<dbReference type="Pfam" id="PF00614">
    <property type="entry name" value="PLDc"/>
    <property type="match status" value="1"/>
</dbReference>
<dbReference type="InterPro" id="IPR015943">
    <property type="entry name" value="WD40/YVTN_repeat-like_dom_sf"/>
</dbReference>
<dbReference type="Pfam" id="PF00400">
    <property type="entry name" value="WD40"/>
    <property type="match status" value="2"/>
</dbReference>
<dbReference type="Gene3D" id="2.130.10.10">
    <property type="entry name" value="YVTN repeat-like/Quinoprotein amine dehydrogenase"/>
    <property type="match status" value="1"/>
</dbReference>
<evidence type="ECO:0000256" key="5">
    <source>
        <dbReference type="ARBA" id="ARBA00022801"/>
    </source>
</evidence>
<dbReference type="InterPro" id="IPR001736">
    <property type="entry name" value="PLipase_D/transphosphatidylase"/>
</dbReference>
<dbReference type="InterPro" id="IPR024632">
    <property type="entry name" value="PLipase_D_C"/>
</dbReference>
<keyword evidence="3" id="KW-0479">Metal-binding</keyword>
<dbReference type="SMART" id="SM00320">
    <property type="entry name" value="WD40"/>
    <property type="match status" value="5"/>
</dbReference>
<dbReference type="GO" id="GO:0009395">
    <property type="term" value="P:phospholipid catabolic process"/>
    <property type="evidence" value="ECO:0007669"/>
    <property type="project" value="TreeGrafter"/>
</dbReference>
<dbReference type="SUPFAM" id="SSF81383">
    <property type="entry name" value="F-box domain"/>
    <property type="match status" value="1"/>
</dbReference>
<protein>
    <recommendedName>
        <fullName evidence="1">phospholipase D</fullName>
        <ecNumber evidence="1">3.1.4.4</ecNumber>
    </recommendedName>
</protein>
<keyword evidence="5 11" id="KW-0378">Hydrolase</keyword>
<dbReference type="SMART" id="SM00155">
    <property type="entry name" value="PLDc"/>
    <property type="match status" value="2"/>
</dbReference>
<keyword evidence="12" id="KW-1185">Reference proteome</keyword>
<evidence type="ECO:0000256" key="9">
    <source>
        <dbReference type="PROSITE-ProRule" id="PRU00221"/>
    </source>
</evidence>
<reference evidence="11" key="1">
    <citation type="submission" date="2021-02" db="EMBL/GenBank/DDBJ databases">
        <authorList>
            <person name="Bekaert M."/>
        </authorList>
    </citation>
    <scope>NUCLEOTIDE SEQUENCE</scope>
    <source>
        <strain evidence="11">IoA-00</strain>
    </source>
</reference>
<dbReference type="GO" id="GO:0046872">
    <property type="term" value="F:metal ion binding"/>
    <property type="evidence" value="ECO:0007669"/>
    <property type="project" value="UniProtKB-KW"/>
</dbReference>
<dbReference type="AlphaFoldDB" id="A0A7R8CG22"/>
<dbReference type="SUPFAM" id="SSF49562">
    <property type="entry name" value="C2 domain (Calcium/lipid-binding domain, CaLB)"/>
    <property type="match status" value="1"/>
</dbReference>